<dbReference type="GO" id="GO:0005886">
    <property type="term" value="C:plasma membrane"/>
    <property type="evidence" value="ECO:0007669"/>
    <property type="project" value="UniProtKB-SubCell"/>
</dbReference>
<keyword evidence="2" id="KW-0813">Transport</keyword>
<dbReference type="GO" id="GO:0030395">
    <property type="term" value="F:lactose binding"/>
    <property type="evidence" value="ECO:0007669"/>
    <property type="project" value="TreeGrafter"/>
</dbReference>
<feature type="transmembrane region" description="Helical" evidence="8">
    <location>
        <begin position="376"/>
        <end position="397"/>
    </location>
</feature>
<evidence type="ECO:0000256" key="6">
    <source>
        <dbReference type="ARBA" id="ARBA00022989"/>
    </source>
</evidence>
<dbReference type="KEGG" id="mtun:MTUNDRAET4_1341"/>
<keyword evidence="6 8" id="KW-1133">Transmembrane helix</keyword>
<evidence type="ECO:0000256" key="7">
    <source>
        <dbReference type="ARBA" id="ARBA00023136"/>
    </source>
</evidence>
<dbReference type="NCBIfam" id="NF037955">
    <property type="entry name" value="mfs"/>
    <property type="match status" value="1"/>
</dbReference>
<feature type="domain" description="Major facilitator superfamily associated" evidence="9">
    <location>
        <begin position="20"/>
        <end position="354"/>
    </location>
</feature>
<feature type="transmembrane region" description="Helical" evidence="8">
    <location>
        <begin position="82"/>
        <end position="101"/>
    </location>
</feature>
<dbReference type="EMBL" id="LR536450">
    <property type="protein sequence ID" value="VFU08234.1"/>
    <property type="molecule type" value="Genomic_DNA"/>
</dbReference>
<gene>
    <name evidence="10" type="ORF">MTUNDRAET4_1341</name>
</gene>
<feature type="transmembrane region" description="Helical" evidence="8">
    <location>
        <begin position="21"/>
        <end position="41"/>
    </location>
</feature>
<proteinExistence type="predicted"/>
<dbReference type="InterPro" id="IPR036259">
    <property type="entry name" value="MFS_trans_sf"/>
</dbReference>
<dbReference type="AlphaFoldDB" id="A0A4U8Z0K7"/>
<evidence type="ECO:0000256" key="2">
    <source>
        <dbReference type="ARBA" id="ARBA00022448"/>
    </source>
</evidence>
<feature type="transmembrane region" description="Helical" evidence="8">
    <location>
        <begin position="176"/>
        <end position="196"/>
    </location>
</feature>
<dbReference type="Pfam" id="PF12832">
    <property type="entry name" value="MFS_1_like"/>
    <property type="match status" value="1"/>
</dbReference>
<sequence length="403" mass="41623">MTPAKHGELPGESRDQTAVQLSIIAALLFLPLGLHLPYFPVWLSARGLSDAEIAAALATPMVLRVIATPLIAAFADRRGIGVALAACAVSLFAGYCGLRFATGFGPIFIGALIVAVAMGSLPALADALTLTEIRRAEVSARAPIAYGHIRVWTSIGVLAMMLSSGRIVEAFRGDRIIVALAGLSLFSVGVAVFAALRMNPTHVYAPGEGGRLTADGARLRLAIVGIAAAALIQSSHAEVYSFATIHWRESGLSPDLISAAWAMGVASESILFVIAARYFKSDRSAITFLLIGAGGAVLRWTAMSFDPGPGLVIALQAMHGLSFGATTCGSVLLLGSLASSSHRARMQGWLAAASSLSLAAATFACGRLTGLFGERAYLAMAALAGAGGVAALLAGWLKQRLPE</sequence>
<dbReference type="InterPro" id="IPR026032">
    <property type="entry name" value="HcaT-like"/>
</dbReference>
<feature type="transmembrane region" description="Helical" evidence="8">
    <location>
        <begin position="286"/>
        <end position="305"/>
    </location>
</feature>
<dbReference type="Gene3D" id="1.20.1250.20">
    <property type="entry name" value="MFS general substrate transporter like domains"/>
    <property type="match status" value="2"/>
</dbReference>
<dbReference type="SUPFAM" id="SSF103473">
    <property type="entry name" value="MFS general substrate transporter"/>
    <property type="match status" value="1"/>
</dbReference>
<keyword evidence="3" id="KW-1003">Cell membrane</keyword>
<evidence type="ECO:0000313" key="10">
    <source>
        <dbReference type="EMBL" id="VFU08234.1"/>
    </source>
</evidence>
<evidence type="ECO:0000256" key="1">
    <source>
        <dbReference type="ARBA" id="ARBA00004429"/>
    </source>
</evidence>
<dbReference type="InterPro" id="IPR024989">
    <property type="entry name" value="MFS_assoc_dom"/>
</dbReference>
<feature type="transmembrane region" description="Helical" evidence="8">
    <location>
        <begin position="53"/>
        <end position="75"/>
    </location>
</feature>
<organism evidence="10 11">
    <name type="scientific">Methylocella tundrae</name>
    <dbReference type="NCBI Taxonomy" id="227605"/>
    <lineage>
        <taxon>Bacteria</taxon>
        <taxon>Pseudomonadati</taxon>
        <taxon>Pseudomonadota</taxon>
        <taxon>Alphaproteobacteria</taxon>
        <taxon>Hyphomicrobiales</taxon>
        <taxon>Beijerinckiaceae</taxon>
        <taxon>Methylocella</taxon>
    </lineage>
</organism>
<accession>A0A4U8Z0K7</accession>
<evidence type="ECO:0000256" key="5">
    <source>
        <dbReference type="ARBA" id="ARBA00022692"/>
    </source>
</evidence>
<evidence type="ECO:0000256" key="4">
    <source>
        <dbReference type="ARBA" id="ARBA00022519"/>
    </source>
</evidence>
<evidence type="ECO:0000313" key="11">
    <source>
        <dbReference type="Proteomes" id="UP000294360"/>
    </source>
</evidence>
<evidence type="ECO:0000256" key="3">
    <source>
        <dbReference type="ARBA" id="ARBA00022475"/>
    </source>
</evidence>
<evidence type="ECO:0000259" key="9">
    <source>
        <dbReference type="Pfam" id="PF12832"/>
    </source>
</evidence>
<keyword evidence="7 8" id="KW-0472">Membrane</keyword>
<feature type="transmembrane region" description="Helical" evidence="8">
    <location>
        <begin position="107"/>
        <end position="131"/>
    </location>
</feature>
<comment type="subcellular location">
    <subcellularLocation>
        <location evidence="1">Cell inner membrane</location>
        <topology evidence="1">Multi-pass membrane protein</topology>
    </subcellularLocation>
</comment>
<dbReference type="RefSeq" id="WP_134488148.1">
    <property type="nucleotide sequence ID" value="NZ_LR536450.1"/>
</dbReference>
<reference evidence="10 11" key="1">
    <citation type="submission" date="2019-03" db="EMBL/GenBank/DDBJ databases">
        <authorList>
            <person name="Kox A.R. M."/>
        </authorList>
    </citation>
    <scope>NUCLEOTIDE SEQUENCE [LARGE SCALE GENOMIC DNA]</scope>
    <source>
        <strain evidence="10">MTUNDRAET4 annotated genome</strain>
    </source>
</reference>
<feature type="transmembrane region" description="Helical" evidence="8">
    <location>
        <begin position="256"/>
        <end position="279"/>
    </location>
</feature>
<keyword evidence="4" id="KW-0997">Cell inner membrane</keyword>
<dbReference type="OrthoDB" id="9150135at2"/>
<dbReference type="PIRSF" id="PIRSF004925">
    <property type="entry name" value="HcaT"/>
    <property type="match status" value="1"/>
</dbReference>
<evidence type="ECO:0000256" key="8">
    <source>
        <dbReference type="SAM" id="Phobius"/>
    </source>
</evidence>
<protein>
    <submittedName>
        <fullName evidence="10">MFS transporter</fullName>
    </submittedName>
</protein>
<feature type="transmembrane region" description="Helical" evidence="8">
    <location>
        <begin position="349"/>
        <end position="370"/>
    </location>
</feature>
<name>A0A4U8Z0K7_METTU</name>
<dbReference type="GO" id="GO:0015528">
    <property type="term" value="F:lactose:proton symporter activity"/>
    <property type="evidence" value="ECO:0007669"/>
    <property type="project" value="TreeGrafter"/>
</dbReference>
<feature type="transmembrane region" description="Helical" evidence="8">
    <location>
        <begin position="311"/>
        <end position="337"/>
    </location>
</feature>
<dbReference type="PANTHER" id="PTHR23522">
    <property type="entry name" value="BLL5896 PROTEIN"/>
    <property type="match status" value="1"/>
</dbReference>
<keyword evidence="5 8" id="KW-0812">Transmembrane</keyword>
<dbReference type="Proteomes" id="UP000294360">
    <property type="component" value="Chromosome"/>
</dbReference>
<dbReference type="PANTHER" id="PTHR23522:SF10">
    <property type="entry name" value="3-PHENYLPROPIONIC ACID TRANSPORTER-RELATED"/>
    <property type="match status" value="1"/>
</dbReference>